<organism evidence="4 5">
    <name type="scientific">Cyclocybe aegerita</name>
    <name type="common">Black poplar mushroom</name>
    <name type="synonym">Agrocybe aegerita</name>
    <dbReference type="NCBI Taxonomy" id="1973307"/>
    <lineage>
        <taxon>Eukaryota</taxon>
        <taxon>Fungi</taxon>
        <taxon>Dikarya</taxon>
        <taxon>Basidiomycota</taxon>
        <taxon>Agaricomycotina</taxon>
        <taxon>Agaricomycetes</taxon>
        <taxon>Agaricomycetidae</taxon>
        <taxon>Agaricales</taxon>
        <taxon>Agaricineae</taxon>
        <taxon>Bolbitiaceae</taxon>
        <taxon>Cyclocybe</taxon>
    </lineage>
</organism>
<protein>
    <recommendedName>
        <fullName evidence="3">C2H2-type domain-containing protein</fullName>
    </recommendedName>
</protein>
<feature type="domain" description="C2H2-type" evidence="3">
    <location>
        <begin position="193"/>
        <end position="223"/>
    </location>
</feature>
<dbReference type="Gene3D" id="3.30.160.60">
    <property type="entry name" value="Classic Zinc Finger"/>
    <property type="match status" value="1"/>
</dbReference>
<keyword evidence="5" id="KW-1185">Reference proteome</keyword>
<keyword evidence="1" id="KW-0862">Zinc</keyword>
<keyword evidence="1" id="KW-0479">Metal-binding</keyword>
<reference evidence="4 5" key="1">
    <citation type="submission" date="2020-01" db="EMBL/GenBank/DDBJ databases">
        <authorList>
            <person name="Gupta K D."/>
        </authorList>
    </citation>
    <scope>NUCLEOTIDE SEQUENCE [LARGE SCALE GENOMIC DNA]</scope>
</reference>
<dbReference type="EMBL" id="CACVBS010000060">
    <property type="protein sequence ID" value="CAA7267514.1"/>
    <property type="molecule type" value="Genomic_DNA"/>
</dbReference>
<dbReference type="GO" id="GO:0008270">
    <property type="term" value="F:zinc ion binding"/>
    <property type="evidence" value="ECO:0007669"/>
    <property type="project" value="UniProtKB-KW"/>
</dbReference>
<proteinExistence type="predicted"/>
<evidence type="ECO:0000313" key="4">
    <source>
        <dbReference type="EMBL" id="CAA7267514.1"/>
    </source>
</evidence>
<feature type="region of interest" description="Disordered" evidence="2">
    <location>
        <begin position="97"/>
        <end position="129"/>
    </location>
</feature>
<dbReference type="AlphaFoldDB" id="A0A8S0VYX7"/>
<dbReference type="PROSITE" id="PS50157">
    <property type="entry name" value="ZINC_FINGER_C2H2_2"/>
    <property type="match status" value="1"/>
</dbReference>
<gene>
    <name evidence="4" type="ORF">AAE3_LOCUS9778</name>
</gene>
<keyword evidence="1" id="KW-0863">Zinc-finger</keyword>
<evidence type="ECO:0000256" key="1">
    <source>
        <dbReference type="PROSITE-ProRule" id="PRU00042"/>
    </source>
</evidence>
<evidence type="ECO:0000313" key="5">
    <source>
        <dbReference type="Proteomes" id="UP000467700"/>
    </source>
</evidence>
<dbReference type="InterPro" id="IPR013087">
    <property type="entry name" value="Znf_C2H2_type"/>
</dbReference>
<dbReference type="OrthoDB" id="3176823at2759"/>
<dbReference type="Proteomes" id="UP000467700">
    <property type="component" value="Unassembled WGS sequence"/>
</dbReference>
<feature type="compositionally biased region" description="Polar residues" evidence="2">
    <location>
        <begin position="97"/>
        <end position="117"/>
    </location>
</feature>
<evidence type="ECO:0000259" key="3">
    <source>
        <dbReference type="PROSITE" id="PS50157"/>
    </source>
</evidence>
<comment type="caution">
    <text evidence="4">The sequence shown here is derived from an EMBL/GenBank/DDBJ whole genome shotgun (WGS) entry which is preliminary data.</text>
</comment>
<sequence>MSTILPQPLPLFGIPLYMNYNDGLTYGYDCTLNRYSPLSPPQVQFIQENYLFDALNCNFIEPEPVWFKDPQEPIFYQRFAAFLQNVSPLCRILQPTTGPSTSSALAPTSRQNIPGPSTTTRKTKTRRAAGKAEIVGAPTVPLARRKGRRTPTQDKDPQEWPLLCPIAGCPQRTRDRRDMKRHLDSEKHKEKGFSCEPYGCNCGRRFTRDDAVKRHVKNKGFIV</sequence>
<accession>A0A8S0VYX7</accession>
<evidence type="ECO:0000256" key="2">
    <source>
        <dbReference type="SAM" id="MobiDB-lite"/>
    </source>
</evidence>
<name>A0A8S0VYX7_CYCAE</name>